<comment type="similarity">
    <text evidence="2">Belongs to the GSP N family.</text>
</comment>
<keyword evidence="8" id="KW-0653">Protein transport</keyword>
<keyword evidence="6" id="KW-0997">Cell inner membrane</keyword>
<evidence type="ECO:0000256" key="10">
    <source>
        <dbReference type="ARBA" id="ARBA00030772"/>
    </source>
</evidence>
<evidence type="ECO:0000256" key="6">
    <source>
        <dbReference type="ARBA" id="ARBA00022519"/>
    </source>
</evidence>
<keyword evidence="12" id="KW-1185">Reference proteome</keyword>
<comment type="subcellular location">
    <subcellularLocation>
        <location evidence="1">Cell inner membrane</location>
    </subcellularLocation>
</comment>
<keyword evidence="4" id="KW-0813">Transport</keyword>
<protein>
    <recommendedName>
        <fullName evidence="3">Type II secretion system protein N</fullName>
    </recommendedName>
    <alternativeName>
        <fullName evidence="10">General secretion pathway protein N</fullName>
    </alternativeName>
</protein>
<keyword evidence="9" id="KW-0472">Membrane</keyword>
<dbReference type="GO" id="GO:0015628">
    <property type="term" value="P:protein secretion by the type II secretion system"/>
    <property type="evidence" value="ECO:0007669"/>
    <property type="project" value="InterPro"/>
</dbReference>
<dbReference type="RefSeq" id="WP_068998147.1">
    <property type="nucleotide sequence ID" value="NZ_MDTQ01000001.1"/>
</dbReference>
<organism evidence="11 12">
    <name type="scientific">Terasakiispira papahanaumokuakeensis</name>
    <dbReference type="NCBI Taxonomy" id="197479"/>
    <lineage>
        <taxon>Bacteria</taxon>
        <taxon>Pseudomonadati</taxon>
        <taxon>Pseudomonadota</taxon>
        <taxon>Gammaproteobacteria</taxon>
        <taxon>Oceanospirillales</taxon>
        <taxon>Terasakiispira</taxon>
    </lineage>
</organism>
<keyword evidence="5" id="KW-1003">Cell membrane</keyword>
<evidence type="ECO:0000256" key="4">
    <source>
        <dbReference type="ARBA" id="ARBA00022448"/>
    </source>
</evidence>
<accession>A0A1E2V9U6</accession>
<evidence type="ECO:0000313" key="12">
    <source>
        <dbReference type="Proteomes" id="UP000094291"/>
    </source>
</evidence>
<reference evidence="11 12" key="1">
    <citation type="submission" date="2016-08" db="EMBL/GenBank/DDBJ databases">
        <authorList>
            <person name="Seilhamer J.J."/>
        </authorList>
    </citation>
    <scope>NUCLEOTIDE SEQUENCE [LARGE SCALE GENOMIC DNA]</scope>
    <source>
        <strain evidence="11 12">PH27A</strain>
    </source>
</reference>
<evidence type="ECO:0000256" key="3">
    <source>
        <dbReference type="ARBA" id="ARBA00021563"/>
    </source>
</evidence>
<comment type="caution">
    <text evidence="11">The sequence shown here is derived from an EMBL/GenBank/DDBJ whole genome shotgun (WGS) entry which is preliminary data.</text>
</comment>
<evidence type="ECO:0000256" key="7">
    <source>
        <dbReference type="ARBA" id="ARBA00022692"/>
    </source>
</evidence>
<dbReference type="GO" id="GO:0005886">
    <property type="term" value="C:plasma membrane"/>
    <property type="evidence" value="ECO:0007669"/>
    <property type="project" value="UniProtKB-SubCell"/>
</dbReference>
<evidence type="ECO:0000256" key="5">
    <source>
        <dbReference type="ARBA" id="ARBA00022475"/>
    </source>
</evidence>
<evidence type="ECO:0000256" key="2">
    <source>
        <dbReference type="ARBA" id="ARBA00007208"/>
    </source>
</evidence>
<dbReference type="Proteomes" id="UP000094291">
    <property type="component" value="Unassembled WGS sequence"/>
</dbReference>
<dbReference type="OrthoDB" id="1188513at2"/>
<dbReference type="Pfam" id="PF01203">
    <property type="entry name" value="T2SSN"/>
    <property type="match status" value="1"/>
</dbReference>
<name>A0A1E2V9U6_9GAMM</name>
<evidence type="ECO:0000256" key="1">
    <source>
        <dbReference type="ARBA" id="ARBA00004533"/>
    </source>
</evidence>
<dbReference type="EMBL" id="MDTQ01000001">
    <property type="protein sequence ID" value="ODC03703.1"/>
    <property type="molecule type" value="Genomic_DNA"/>
</dbReference>
<dbReference type="STRING" id="197479.BFW38_09270"/>
<dbReference type="GO" id="GO:0015627">
    <property type="term" value="C:type II protein secretion system complex"/>
    <property type="evidence" value="ECO:0007669"/>
    <property type="project" value="InterPro"/>
</dbReference>
<evidence type="ECO:0000256" key="9">
    <source>
        <dbReference type="ARBA" id="ARBA00023136"/>
    </source>
</evidence>
<dbReference type="InterPro" id="IPR022792">
    <property type="entry name" value="T2SS_protein-GspN"/>
</dbReference>
<evidence type="ECO:0000313" key="11">
    <source>
        <dbReference type="EMBL" id="ODC03703.1"/>
    </source>
</evidence>
<gene>
    <name evidence="11" type="ORF">BFW38_09270</name>
</gene>
<sequence>MTKRYLKWLLAVAVASVLLLGLVLCWPLKMWTPWLNQQLPPGWRIHGVTGSLWSGTASQLMILGTRIGPWQWQLDPWHQRLNWQLGTTQASPWVGHLDWQGGDRWRLIFSNGDMRWIDTRAWGVQLVGIAEGQMDVSGMGVQCRKVTQGQTAWTPLKIVWPGQHKELFPRIDVALGCLEHSRWSLDAMVQEDDTLKMSVSGRQLELNTWQWSLNGWVSAQSHDHPLIEPLRAWLSPDAQGHFHKRFRTVGR</sequence>
<evidence type="ECO:0000256" key="8">
    <source>
        <dbReference type="ARBA" id="ARBA00022927"/>
    </source>
</evidence>
<dbReference type="AlphaFoldDB" id="A0A1E2V9U6"/>
<proteinExistence type="inferred from homology"/>
<keyword evidence="7" id="KW-0812">Transmembrane</keyword>